<sequence>MSIYTARSPLRKAIWKLDNRGQPERDLRAPDQSPVIVGPSGVAGIAASAVDKHDTFGDTMAGGSSRSEFRSRTLNLELLVFDGTNPDGWVFRAECYFALNHFSDSKKLYAAVISFDGAALAWYQ</sequence>
<gene>
    <name evidence="1" type="ORF">TorRG33x02_275890</name>
</gene>
<comment type="caution">
    <text evidence="1">The sequence shown here is derived from an EMBL/GenBank/DDBJ whole genome shotgun (WGS) entry which is preliminary data.</text>
</comment>
<proteinExistence type="predicted"/>
<dbReference type="InParanoid" id="A0A2P5CRC6"/>
<keyword evidence="2" id="KW-1185">Reference proteome</keyword>
<accession>A0A2P5CRC6</accession>
<evidence type="ECO:0000313" key="2">
    <source>
        <dbReference type="Proteomes" id="UP000237000"/>
    </source>
</evidence>
<dbReference type="AlphaFoldDB" id="A0A2P5CRC6"/>
<reference evidence="2" key="1">
    <citation type="submission" date="2016-06" db="EMBL/GenBank/DDBJ databases">
        <title>Parallel loss of symbiosis genes in relatives of nitrogen-fixing non-legume Parasponia.</title>
        <authorList>
            <person name="Van Velzen R."/>
            <person name="Holmer R."/>
            <person name="Bu F."/>
            <person name="Rutten L."/>
            <person name="Van Zeijl A."/>
            <person name="Liu W."/>
            <person name="Santuari L."/>
            <person name="Cao Q."/>
            <person name="Sharma T."/>
            <person name="Shen D."/>
            <person name="Roswanjaya Y."/>
            <person name="Wardhani T."/>
            <person name="Kalhor M.S."/>
            <person name="Jansen J."/>
            <person name="Van den Hoogen J."/>
            <person name="Gungor B."/>
            <person name="Hartog M."/>
            <person name="Hontelez J."/>
            <person name="Verver J."/>
            <person name="Yang W.-C."/>
            <person name="Schijlen E."/>
            <person name="Repin R."/>
            <person name="Schilthuizen M."/>
            <person name="Schranz E."/>
            <person name="Heidstra R."/>
            <person name="Miyata K."/>
            <person name="Fedorova E."/>
            <person name="Kohlen W."/>
            <person name="Bisseling T."/>
            <person name="Smit S."/>
            <person name="Geurts R."/>
        </authorList>
    </citation>
    <scope>NUCLEOTIDE SEQUENCE [LARGE SCALE GENOMIC DNA]</scope>
    <source>
        <strain evidence="2">cv. RG33-2</strain>
    </source>
</reference>
<dbReference type="OrthoDB" id="1751726at2759"/>
<protein>
    <submittedName>
        <fullName evidence="1">Uncharacterized protein</fullName>
    </submittedName>
</protein>
<organism evidence="1 2">
    <name type="scientific">Trema orientale</name>
    <name type="common">Charcoal tree</name>
    <name type="synonym">Celtis orientalis</name>
    <dbReference type="NCBI Taxonomy" id="63057"/>
    <lineage>
        <taxon>Eukaryota</taxon>
        <taxon>Viridiplantae</taxon>
        <taxon>Streptophyta</taxon>
        <taxon>Embryophyta</taxon>
        <taxon>Tracheophyta</taxon>
        <taxon>Spermatophyta</taxon>
        <taxon>Magnoliopsida</taxon>
        <taxon>eudicotyledons</taxon>
        <taxon>Gunneridae</taxon>
        <taxon>Pentapetalae</taxon>
        <taxon>rosids</taxon>
        <taxon>fabids</taxon>
        <taxon>Rosales</taxon>
        <taxon>Cannabaceae</taxon>
        <taxon>Trema</taxon>
    </lineage>
</organism>
<dbReference type="EMBL" id="JXTC01000335">
    <property type="protein sequence ID" value="PON63610.1"/>
    <property type="molecule type" value="Genomic_DNA"/>
</dbReference>
<name>A0A2P5CRC6_TREOI</name>
<dbReference type="Proteomes" id="UP000237000">
    <property type="component" value="Unassembled WGS sequence"/>
</dbReference>
<evidence type="ECO:0000313" key="1">
    <source>
        <dbReference type="EMBL" id="PON63610.1"/>
    </source>
</evidence>